<dbReference type="RefSeq" id="YP_008003536.1">
    <property type="nucleotide sequence ID" value="NC_021246.1"/>
</dbReference>
<accession>A0A916P1B0</accession>
<dbReference type="GeneID" id="15613641"/>
<dbReference type="EMBL" id="HF679134">
    <property type="protein sequence ID" value="CCU56217.1"/>
    <property type="molecule type" value="Genomic_DNA"/>
</dbReference>
<keyword evidence="1" id="KW-0175">Coiled coil</keyword>
<evidence type="ECO:0000313" key="2">
    <source>
        <dbReference type="EMBL" id="CCU56217.1"/>
    </source>
</evidence>
<name>A0A916P1B0_9POXV</name>
<evidence type="ECO:0000256" key="1">
    <source>
        <dbReference type="SAM" id="Coils"/>
    </source>
</evidence>
<organism evidence="2 3">
    <name type="scientific">Mythimna separata entomopoxvirus 'L'</name>
    <dbReference type="NCBI Taxonomy" id="1293572"/>
    <lineage>
        <taxon>Viruses</taxon>
        <taxon>Varidnaviria</taxon>
        <taxon>Bamfordvirae</taxon>
        <taxon>Nucleocytoviricota</taxon>
        <taxon>Pokkesviricetes</taxon>
        <taxon>Chitovirales</taxon>
        <taxon>Poxviridae</taxon>
        <taxon>Entomopoxvirinae</taxon>
        <taxon>Betaentomopoxvirus</taxon>
        <taxon>Betaentomopoxvirus mseparata</taxon>
        <taxon>Mythimna separata entomopoxvirus</taxon>
    </lineage>
</organism>
<proteinExistence type="predicted"/>
<evidence type="ECO:0000313" key="3">
    <source>
        <dbReference type="Proteomes" id="UP000792671"/>
    </source>
</evidence>
<keyword evidence="3" id="KW-1185">Reference proteome</keyword>
<reference evidence="2 3" key="1">
    <citation type="journal article" date="2013" name="J. Virol.">
        <title>New Insights into the Evolution of Entomopoxvirinae from the Complete Genome Sequences of Four Entomopoxviruses Infecting Adoxophyes honmai, Choristoneura biennis, Choristoneura rosaceana, and Mythimna separata.</title>
        <authorList>
            <person name="Theze J."/>
            <person name="Takatsuka J."/>
            <person name="Li Z."/>
            <person name="Gallais J."/>
            <person name="Doucet D."/>
            <person name="Arif B."/>
            <person name="Nakai M."/>
            <person name="Herniou E.A."/>
        </authorList>
    </citation>
    <scope>NUCLEOTIDE SEQUENCE [LARGE SCALE GENOMIC DNA]</scope>
</reference>
<sequence>MAPNPHSDIKDMLDYIKNCDEIFNINTDKYIKDTIYYDLDLKEADITNNDNNALTLIDSELDPIENLLLLYFDDILIPEVILSYNDINNKHVEIKHKNREIKKLKSKIRKLKGELKYNYIYNTDMENYYNNELEEKDKIINELEYELELYINSENNTYNEYKQLNSDYNDRISDIYNLQNKLKNLTGLFNFIIDKLNINNPKYFLDSIDSMNLNRSSDNMRTYIVLKHNSKIVDYDNNNCIVSI</sequence>
<gene>
    <name evidence="2" type="ORF">MYSEV_019</name>
</gene>
<protein>
    <submittedName>
        <fullName evidence="2">Uncharacterized protein</fullName>
    </submittedName>
</protein>
<dbReference type="Proteomes" id="UP000792671">
    <property type="component" value="Genome"/>
</dbReference>
<dbReference type="KEGG" id="vg:15613641"/>
<feature type="coiled-coil region" evidence="1">
    <location>
        <begin position="87"/>
        <end position="114"/>
    </location>
</feature>